<comment type="similarity">
    <text evidence="1">Belongs to the multicopper oxidase family.</text>
</comment>
<gene>
    <name evidence="4" type="ORF">FPE_LOCUS13634</name>
</gene>
<dbReference type="Proteomes" id="UP000834106">
    <property type="component" value="Chromosome 8"/>
</dbReference>
<reference evidence="4" key="1">
    <citation type="submission" date="2023-05" db="EMBL/GenBank/DDBJ databases">
        <authorList>
            <person name="Huff M."/>
        </authorList>
    </citation>
    <scope>NUCLEOTIDE SEQUENCE</scope>
</reference>
<sequence>MGDLRRSKRWLVLCMSLSELLFTVVNGARIFQEWYVAINTNINTVLRDQPEWSATKTKLVARWSFGYKLPDPARWNLTTRAARPNPQRTFNVWNMTPSETFVLHGSFAKINGLSRFTVNNVSYNTPTTPLKLADYYNNDSNVYQLDTFPIHSSLKAPVHGTFVVTGTHKNWLEIVFKNDLDSMDSWHLDEFGFFVVGYGVGRWTPVLRSTYNVYDPVVRSTVQVYPRGWSAVYVYLDNPGMWNLRSQNLKHWYLGQELYVRVYDLDPNPAKERPPPRNLLFCDQFLS</sequence>
<dbReference type="EMBL" id="OU503043">
    <property type="protein sequence ID" value="CAI9766204.1"/>
    <property type="molecule type" value="Genomic_DNA"/>
</dbReference>
<dbReference type="InterPro" id="IPR008972">
    <property type="entry name" value="Cupredoxin"/>
</dbReference>
<dbReference type="AlphaFoldDB" id="A0AAD1ZBJ4"/>
<dbReference type="GO" id="GO:0005886">
    <property type="term" value="C:plasma membrane"/>
    <property type="evidence" value="ECO:0007669"/>
    <property type="project" value="TreeGrafter"/>
</dbReference>
<evidence type="ECO:0000313" key="5">
    <source>
        <dbReference type="Proteomes" id="UP000834106"/>
    </source>
</evidence>
<evidence type="ECO:0000256" key="1">
    <source>
        <dbReference type="ARBA" id="ARBA00010609"/>
    </source>
</evidence>
<keyword evidence="2" id="KW-0732">Signal</keyword>
<proteinExistence type="inferred from homology"/>
<dbReference type="GO" id="GO:0016491">
    <property type="term" value="F:oxidoreductase activity"/>
    <property type="evidence" value="ECO:0007669"/>
    <property type="project" value="InterPro"/>
</dbReference>
<dbReference type="Pfam" id="PF07731">
    <property type="entry name" value="Cu-oxidase_2"/>
    <property type="match status" value="1"/>
</dbReference>
<dbReference type="GO" id="GO:0005507">
    <property type="term" value="F:copper ion binding"/>
    <property type="evidence" value="ECO:0007669"/>
    <property type="project" value="InterPro"/>
</dbReference>
<keyword evidence="5" id="KW-1185">Reference proteome</keyword>
<dbReference type="PANTHER" id="PTHR11709:SF58">
    <property type="entry name" value="SKU5 SIMILAR 3"/>
    <property type="match status" value="1"/>
</dbReference>
<organism evidence="4 5">
    <name type="scientific">Fraxinus pennsylvanica</name>
    <dbReference type="NCBI Taxonomy" id="56036"/>
    <lineage>
        <taxon>Eukaryota</taxon>
        <taxon>Viridiplantae</taxon>
        <taxon>Streptophyta</taxon>
        <taxon>Embryophyta</taxon>
        <taxon>Tracheophyta</taxon>
        <taxon>Spermatophyta</taxon>
        <taxon>Magnoliopsida</taxon>
        <taxon>eudicotyledons</taxon>
        <taxon>Gunneridae</taxon>
        <taxon>Pentapetalae</taxon>
        <taxon>asterids</taxon>
        <taxon>lamiids</taxon>
        <taxon>Lamiales</taxon>
        <taxon>Oleaceae</taxon>
        <taxon>Oleeae</taxon>
        <taxon>Fraxinus</taxon>
    </lineage>
</organism>
<dbReference type="SUPFAM" id="SSF49503">
    <property type="entry name" value="Cupredoxins"/>
    <property type="match status" value="1"/>
</dbReference>
<evidence type="ECO:0000256" key="2">
    <source>
        <dbReference type="SAM" id="SignalP"/>
    </source>
</evidence>
<dbReference type="Gene3D" id="2.60.40.420">
    <property type="entry name" value="Cupredoxins - blue copper proteins"/>
    <property type="match status" value="1"/>
</dbReference>
<dbReference type="PANTHER" id="PTHR11709">
    <property type="entry name" value="MULTI-COPPER OXIDASE"/>
    <property type="match status" value="1"/>
</dbReference>
<name>A0AAD1ZBJ4_9LAMI</name>
<feature type="domain" description="Plastocyanin-like" evidence="3">
    <location>
        <begin position="128"/>
        <end position="264"/>
    </location>
</feature>
<accession>A0AAD1ZBJ4</accession>
<feature type="chain" id="PRO_5041948934" description="Plastocyanin-like domain-containing protein" evidence="2">
    <location>
        <begin position="28"/>
        <end position="287"/>
    </location>
</feature>
<protein>
    <recommendedName>
        <fullName evidence="3">Plastocyanin-like domain-containing protein</fullName>
    </recommendedName>
</protein>
<feature type="signal peptide" evidence="2">
    <location>
        <begin position="1"/>
        <end position="27"/>
    </location>
</feature>
<evidence type="ECO:0000313" key="4">
    <source>
        <dbReference type="EMBL" id="CAI9766204.1"/>
    </source>
</evidence>
<dbReference type="InterPro" id="IPR045087">
    <property type="entry name" value="Cu-oxidase_fam"/>
</dbReference>
<dbReference type="InterPro" id="IPR011706">
    <property type="entry name" value="Cu-oxidase_C"/>
</dbReference>
<evidence type="ECO:0000259" key="3">
    <source>
        <dbReference type="Pfam" id="PF07731"/>
    </source>
</evidence>